<keyword evidence="1" id="KW-0732">Signal</keyword>
<proteinExistence type="predicted"/>
<evidence type="ECO:0000313" key="3">
    <source>
        <dbReference type="Proteomes" id="UP001354989"/>
    </source>
</evidence>
<dbReference type="RefSeq" id="WP_338396703.1">
    <property type="nucleotide sequence ID" value="NZ_AP025292.1"/>
</dbReference>
<dbReference type="Proteomes" id="UP001354989">
    <property type="component" value="Chromosome"/>
</dbReference>
<feature type="chain" id="PRO_5046963108" evidence="1">
    <location>
        <begin position="27"/>
        <end position="343"/>
    </location>
</feature>
<name>A0ABN6L7Y2_9BACT</name>
<dbReference type="EMBL" id="AP025292">
    <property type="protein sequence ID" value="BDC99275.1"/>
    <property type="molecule type" value="Genomic_DNA"/>
</dbReference>
<gene>
    <name evidence="2" type="ORF">PEPS_15560</name>
</gene>
<feature type="signal peptide" evidence="1">
    <location>
        <begin position="1"/>
        <end position="26"/>
    </location>
</feature>
<keyword evidence="3" id="KW-1185">Reference proteome</keyword>
<organism evidence="2 3">
    <name type="scientific">Persicobacter psychrovividus</name>
    <dbReference type="NCBI Taxonomy" id="387638"/>
    <lineage>
        <taxon>Bacteria</taxon>
        <taxon>Pseudomonadati</taxon>
        <taxon>Bacteroidota</taxon>
        <taxon>Cytophagia</taxon>
        <taxon>Cytophagales</taxon>
        <taxon>Persicobacteraceae</taxon>
        <taxon>Persicobacter</taxon>
    </lineage>
</organism>
<protein>
    <submittedName>
        <fullName evidence="2">Uncharacterized protein</fullName>
    </submittedName>
</protein>
<evidence type="ECO:0000256" key="1">
    <source>
        <dbReference type="SAM" id="SignalP"/>
    </source>
</evidence>
<evidence type="ECO:0000313" key="2">
    <source>
        <dbReference type="EMBL" id="BDC99275.1"/>
    </source>
</evidence>
<sequence length="343" mass="39879">MKRKVFQKIFASIILSCGLVSAFAQGGPSELDSGRIAHVVALPQSKVFLDKFPLSSPQERQKIDYHNLVEVDYRSSKEIHLFSRDYIHKELLLGTWKRKGKSTSMMGYFGENTYEAIYSDSRSNSKLYEQYIYYSLRNDSLTFYTDSLKEHVKWNFKLMSVNNRHLVVKTTQSGVLTFDRVSDNTSPLQTRKHTFHLQAGKLICGFTQYASAQQGSCLRLSEDLFVGMTKEELTKELWFAKFHKVSDTKWTFHDGRSTIALHFKDDHLRNIKWYGFGDSGRFDFAGISVGDMITYLEQRLGKPTFVKRAKEKGDATEWWYYEPFHFRIQIQAEKVHVIELGDF</sequence>
<accession>A0ABN6L7Y2</accession>
<reference evidence="2 3" key="1">
    <citation type="submission" date="2021-12" db="EMBL/GenBank/DDBJ databases">
        <title>Genome sequencing of bacteria with rrn-lacking chromosome and rrn-plasmid.</title>
        <authorList>
            <person name="Anda M."/>
            <person name="Iwasaki W."/>
        </authorList>
    </citation>
    <scope>NUCLEOTIDE SEQUENCE [LARGE SCALE GENOMIC DNA]</scope>
    <source>
        <strain evidence="2 3">NBRC 101262</strain>
    </source>
</reference>